<proteinExistence type="predicted"/>
<dbReference type="SUPFAM" id="SSF54637">
    <property type="entry name" value="Thioesterase/thiol ester dehydrase-isomerase"/>
    <property type="match status" value="1"/>
</dbReference>
<evidence type="ECO:0000313" key="3">
    <source>
        <dbReference type="Proteomes" id="UP000664303"/>
    </source>
</evidence>
<accession>A0A939DCJ8</accession>
<protein>
    <submittedName>
        <fullName evidence="2">MaoC family dehydratase</fullName>
    </submittedName>
</protein>
<dbReference type="EMBL" id="JAFKCZ010000002">
    <property type="protein sequence ID" value="MBN7795574.1"/>
    <property type="molecule type" value="Genomic_DNA"/>
</dbReference>
<dbReference type="Pfam" id="PF01575">
    <property type="entry name" value="MaoC_dehydratas"/>
    <property type="match status" value="1"/>
</dbReference>
<organism evidence="2 3">
    <name type="scientific">Parahaliea mediterranea</name>
    <dbReference type="NCBI Taxonomy" id="651086"/>
    <lineage>
        <taxon>Bacteria</taxon>
        <taxon>Pseudomonadati</taxon>
        <taxon>Pseudomonadota</taxon>
        <taxon>Gammaproteobacteria</taxon>
        <taxon>Cellvibrionales</taxon>
        <taxon>Halieaceae</taxon>
        <taxon>Parahaliea</taxon>
    </lineage>
</organism>
<dbReference type="PANTHER" id="PTHR43664">
    <property type="entry name" value="MONOAMINE OXIDASE-RELATED"/>
    <property type="match status" value="1"/>
</dbReference>
<dbReference type="Proteomes" id="UP000664303">
    <property type="component" value="Unassembled WGS sequence"/>
</dbReference>
<comment type="caution">
    <text evidence="2">The sequence shown here is derived from an EMBL/GenBank/DDBJ whole genome shotgun (WGS) entry which is preliminary data.</text>
</comment>
<sequence length="156" mass="17545">MEVTTTQHWAFEDFREGVSIELAPYRVSEAEIVAFARQYDPQSFHVDPEAARHSIFGGLVASGWMTTAVFMRMQYDSFIGHSTCLGSPGVDEIRWLLPVRPGDTLRGACRVTEARPSRSKPDRGAVFYHCHLENQAGEVVMTLQSRALFGRREAQP</sequence>
<reference evidence="2" key="1">
    <citation type="submission" date="2021-02" db="EMBL/GenBank/DDBJ databases">
        <title>PHA producing bacteria isolated from coastal sediment in Guangdong, Shenzhen.</title>
        <authorList>
            <person name="Zheng W."/>
            <person name="Yu S."/>
            <person name="Huang Y."/>
        </authorList>
    </citation>
    <scope>NUCLEOTIDE SEQUENCE</scope>
    <source>
        <strain evidence="2">TN14-10</strain>
    </source>
</reference>
<gene>
    <name evidence="2" type="ORF">JYP50_03160</name>
</gene>
<feature type="domain" description="MaoC-like" evidence="1">
    <location>
        <begin position="23"/>
        <end position="118"/>
    </location>
</feature>
<name>A0A939DCJ8_9GAMM</name>
<dbReference type="Gene3D" id="3.10.129.10">
    <property type="entry name" value="Hotdog Thioesterase"/>
    <property type="match status" value="1"/>
</dbReference>
<dbReference type="InterPro" id="IPR002539">
    <property type="entry name" value="MaoC-like_dom"/>
</dbReference>
<dbReference type="AlphaFoldDB" id="A0A939DCJ8"/>
<dbReference type="InterPro" id="IPR052342">
    <property type="entry name" value="MCH/BMMD"/>
</dbReference>
<dbReference type="CDD" id="cd03454">
    <property type="entry name" value="YdeM"/>
    <property type="match status" value="1"/>
</dbReference>
<dbReference type="PANTHER" id="PTHR43664:SF1">
    <property type="entry name" value="BETA-METHYLMALYL-COA DEHYDRATASE"/>
    <property type="match status" value="1"/>
</dbReference>
<evidence type="ECO:0000259" key="1">
    <source>
        <dbReference type="Pfam" id="PF01575"/>
    </source>
</evidence>
<keyword evidence="3" id="KW-1185">Reference proteome</keyword>
<dbReference type="InterPro" id="IPR029069">
    <property type="entry name" value="HotDog_dom_sf"/>
</dbReference>
<evidence type="ECO:0000313" key="2">
    <source>
        <dbReference type="EMBL" id="MBN7795574.1"/>
    </source>
</evidence>